<feature type="region of interest" description="Disordered" evidence="1">
    <location>
        <begin position="1"/>
        <end position="35"/>
    </location>
</feature>
<dbReference type="InterPro" id="IPR052521">
    <property type="entry name" value="Cell_div_SPOR-domain"/>
</dbReference>
<keyword evidence="2" id="KW-1133">Transmembrane helix</keyword>
<dbReference type="InterPro" id="IPR036680">
    <property type="entry name" value="SPOR-like_sf"/>
</dbReference>
<dbReference type="PANTHER" id="PTHR38687">
    <property type="entry name" value="CELL DIVISION PROTEIN DEDD-RELATED"/>
    <property type="match status" value="1"/>
</dbReference>
<dbReference type="RefSeq" id="WP_126767251.1">
    <property type="nucleotide sequence ID" value="NZ_PIPJ01000004.1"/>
</dbReference>
<keyword evidence="5" id="KW-1185">Reference proteome</keyword>
<dbReference type="Pfam" id="PF05036">
    <property type="entry name" value="SPOR"/>
    <property type="match status" value="1"/>
</dbReference>
<feature type="transmembrane region" description="Helical" evidence="2">
    <location>
        <begin position="39"/>
        <end position="62"/>
    </location>
</feature>
<sequence length="195" mass="21657">MAVDYAKRGAPKKKKPAAKAKPAARGATRKSAKAKNGPGVPIGALLVTLVVIALFVAFLWFLKSGEAPDPGVTEQGPAAATEELEPLPEIPAERWQYIEELESQQIQVEVPEQAESRRRLMQCASFRSHEEADNLKARIAMAGFESQIRETTGSNGRWFRVILGPFDNLRDAQRTNNQLQRTGIYGCQIWLWNLD</sequence>
<keyword evidence="2" id="KW-0812">Transmembrane</keyword>
<gene>
    <name evidence="4" type="ORF">CWE08_07660</name>
</gene>
<dbReference type="PROSITE" id="PS51724">
    <property type="entry name" value="SPOR"/>
    <property type="match status" value="1"/>
</dbReference>
<accession>A0A432VWJ0</accession>
<protein>
    <submittedName>
        <fullName evidence="4">Cell division protein FtsN</fullName>
    </submittedName>
</protein>
<proteinExistence type="predicted"/>
<dbReference type="AlphaFoldDB" id="A0A432VWJ0"/>
<dbReference type="SUPFAM" id="SSF110997">
    <property type="entry name" value="Sporulation related repeat"/>
    <property type="match status" value="1"/>
</dbReference>
<evidence type="ECO:0000256" key="1">
    <source>
        <dbReference type="SAM" id="MobiDB-lite"/>
    </source>
</evidence>
<keyword evidence="4" id="KW-0132">Cell division</keyword>
<evidence type="ECO:0000313" key="5">
    <source>
        <dbReference type="Proteomes" id="UP000288395"/>
    </source>
</evidence>
<reference evidence="5" key="1">
    <citation type="journal article" date="2018" name="Front. Microbiol.">
        <title>Genome-Based Analysis Reveals the Taxonomy and Diversity of the Family Idiomarinaceae.</title>
        <authorList>
            <person name="Liu Y."/>
            <person name="Lai Q."/>
            <person name="Shao Z."/>
        </authorList>
    </citation>
    <scope>NUCLEOTIDE SEQUENCE [LARGE SCALE GENOMIC DNA]</scope>
    <source>
        <strain evidence="5">GBPy7</strain>
    </source>
</reference>
<organism evidence="4 5">
    <name type="scientific">Aliidiomarina iranensis</name>
    <dbReference type="NCBI Taxonomy" id="1434071"/>
    <lineage>
        <taxon>Bacteria</taxon>
        <taxon>Pseudomonadati</taxon>
        <taxon>Pseudomonadota</taxon>
        <taxon>Gammaproteobacteria</taxon>
        <taxon>Alteromonadales</taxon>
        <taxon>Idiomarinaceae</taxon>
        <taxon>Aliidiomarina</taxon>
    </lineage>
</organism>
<dbReference type="Proteomes" id="UP000288395">
    <property type="component" value="Unassembled WGS sequence"/>
</dbReference>
<name>A0A432VWJ0_9GAMM</name>
<evidence type="ECO:0000313" key="4">
    <source>
        <dbReference type="EMBL" id="RUO20969.1"/>
    </source>
</evidence>
<dbReference type="GO" id="GO:0042834">
    <property type="term" value="F:peptidoglycan binding"/>
    <property type="evidence" value="ECO:0007669"/>
    <property type="project" value="InterPro"/>
</dbReference>
<evidence type="ECO:0000259" key="3">
    <source>
        <dbReference type="PROSITE" id="PS51724"/>
    </source>
</evidence>
<feature type="domain" description="SPOR" evidence="3">
    <location>
        <begin position="113"/>
        <end position="192"/>
    </location>
</feature>
<feature type="compositionally biased region" description="Basic residues" evidence="1">
    <location>
        <begin position="9"/>
        <end position="18"/>
    </location>
</feature>
<comment type="caution">
    <text evidence="4">The sequence shown here is derived from an EMBL/GenBank/DDBJ whole genome shotgun (WGS) entry which is preliminary data.</text>
</comment>
<dbReference type="PANTHER" id="PTHR38687:SF2">
    <property type="entry name" value="CELL DIVISION PROTEIN FTSN"/>
    <property type="match status" value="1"/>
</dbReference>
<dbReference type="InterPro" id="IPR007730">
    <property type="entry name" value="SPOR-like_dom"/>
</dbReference>
<dbReference type="GO" id="GO:0051301">
    <property type="term" value="P:cell division"/>
    <property type="evidence" value="ECO:0007669"/>
    <property type="project" value="UniProtKB-KW"/>
</dbReference>
<keyword evidence="2" id="KW-0472">Membrane</keyword>
<dbReference type="EMBL" id="PIPJ01000004">
    <property type="protein sequence ID" value="RUO20969.1"/>
    <property type="molecule type" value="Genomic_DNA"/>
</dbReference>
<dbReference type="Gene3D" id="3.30.70.1070">
    <property type="entry name" value="Sporulation related repeat"/>
    <property type="match status" value="1"/>
</dbReference>
<dbReference type="OrthoDB" id="8558195at2"/>
<keyword evidence="4" id="KW-0131">Cell cycle</keyword>
<evidence type="ECO:0000256" key="2">
    <source>
        <dbReference type="SAM" id="Phobius"/>
    </source>
</evidence>